<comment type="caution">
    <text evidence="1">The sequence shown here is derived from an EMBL/GenBank/DDBJ whole genome shotgun (WGS) entry which is preliminary data.</text>
</comment>
<dbReference type="Proteomes" id="UP000589520">
    <property type="component" value="Unassembled WGS sequence"/>
</dbReference>
<dbReference type="EMBL" id="JACCCW010000001">
    <property type="protein sequence ID" value="NYF77768.1"/>
    <property type="molecule type" value="Genomic_DNA"/>
</dbReference>
<evidence type="ECO:0000313" key="2">
    <source>
        <dbReference type="Proteomes" id="UP000589520"/>
    </source>
</evidence>
<reference evidence="1 2" key="1">
    <citation type="submission" date="2020-07" db="EMBL/GenBank/DDBJ databases">
        <title>Genomic Encyclopedia of Type Strains, Phase IV (KMG-V): Genome sequencing to study the core and pangenomes of soil and plant-associated prokaryotes.</title>
        <authorList>
            <person name="Whitman W."/>
        </authorList>
    </citation>
    <scope>NUCLEOTIDE SEQUENCE [LARGE SCALE GENOMIC DNA]</scope>
    <source>
        <strain evidence="1 2">X4EP2</strain>
    </source>
</reference>
<organism evidence="1 2">
    <name type="scientific">Granulicella arctica</name>
    <dbReference type="NCBI Taxonomy" id="940613"/>
    <lineage>
        <taxon>Bacteria</taxon>
        <taxon>Pseudomonadati</taxon>
        <taxon>Acidobacteriota</taxon>
        <taxon>Terriglobia</taxon>
        <taxon>Terriglobales</taxon>
        <taxon>Acidobacteriaceae</taxon>
        <taxon>Granulicella</taxon>
    </lineage>
</organism>
<dbReference type="AlphaFoldDB" id="A0A7Y9PD69"/>
<name>A0A7Y9PD69_9BACT</name>
<proteinExistence type="predicted"/>
<keyword evidence="2" id="KW-1185">Reference proteome</keyword>
<gene>
    <name evidence="1" type="ORF">HDF17_000055</name>
</gene>
<protein>
    <submittedName>
        <fullName evidence="1">Uncharacterized protein</fullName>
    </submittedName>
</protein>
<accession>A0A7Y9PD69</accession>
<dbReference type="RefSeq" id="WP_179486620.1">
    <property type="nucleotide sequence ID" value="NZ_JACCCW010000001.1"/>
</dbReference>
<sequence>MTDTMVWKCEQWFAGQMQEQQLFMSEAQAREFAKKLHGVAPELVLKIEPMPIQHVWN</sequence>
<evidence type="ECO:0000313" key="1">
    <source>
        <dbReference type="EMBL" id="NYF77768.1"/>
    </source>
</evidence>